<evidence type="ECO:0000313" key="2">
    <source>
        <dbReference type="EMBL" id="SVD51690.1"/>
    </source>
</evidence>
<gene>
    <name evidence="2" type="ORF">METZ01_LOCUS404544</name>
</gene>
<protein>
    <submittedName>
        <fullName evidence="2">Uncharacterized protein</fullName>
    </submittedName>
</protein>
<accession>A0A382VZ77</accession>
<name>A0A382VZ77_9ZZZZ</name>
<evidence type="ECO:0000256" key="1">
    <source>
        <dbReference type="SAM" id="MobiDB-lite"/>
    </source>
</evidence>
<dbReference type="AlphaFoldDB" id="A0A382VZ77"/>
<reference evidence="2" key="1">
    <citation type="submission" date="2018-05" db="EMBL/GenBank/DDBJ databases">
        <authorList>
            <person name="Lanie J.A."/>
            <person name="Ng W.-L."/>
            <person name="Kazmierczak K.M."/>
            <person name="Andrzejewski T.M."/>
            <person name="Davidsen T.M."/>
            <person name="Wayne K.J."/>
            <person name="Tettelin H."/>
            <person name="Glass J.I."/>
            <person name="Rusch D."/>
            <person name="Podicherti R."/>
            <person name="Tsui H.-C.T."/>
            <person name="Winkler M.E."/>
        </authorList>
    </citation>
    <scope>NUCLEOTIDE SEQUENCE</scope>
</reference>
<feature type="region of interest" description="Disordered" evidence="1">
    <location>
        <begin position="23"/>
        <end position="47"/>
    </location>
</feature>
<proteinExistence type="predicted"/>
<sequence>SSNGWMTDDIKLSAIKQWVSPDSKTSLGTTHKVMNADGHQSNTRNPEVSRVMREGKVLFAVTPAHCTAKGMQQLGLRGGLIARFKMRFRTLMRNQ</sequence>
<feature type="non-terminal residue" evidence="2">
    <location>
        <position position="1"/>
    </location>
</feature>
<dbReference type="EMBL" id="UINC01155688">
    <property type="protein sequence ID" value="SVD51690.1"/>
    <property type="molecule type" value="Genomic_DNA"/>
</dbReference>
<organism evidence="2">
    <name type="scientific">marine metagenome</name>
    <dbReference type="NCBI Taxonomy" id="408172"/>
    <lineage>
        <taxon>unclassified sequences</taxon>
        <taxon>metagenomes</taxon>
        <taxon>ecological metagenomes</taxon>
    </lineage>
</organism>